<evidence type="ECO:0008006" key="8">
    <source>
        <dbReference type="Google" id="ProtNLM"/>
    </source>
</evidence>
<dbReference type="PANTHER" id="PTHR31609">
    <property type="entry name" value="YDJC DEACETYLASE FAMILY MEMBER"/>
    <property type="match status" value="1"/>
</dbReference>
<comment type="cofactor">
    <cofactor evidence="1">
        <name>Mg(2+)</name>
        <dbReference type="ChEBI" id="CHEBI:18420"/>
    </cofactor>
</comment>
<dbReference type="Proteomes" id="UP000001225">
    <property type="component" value="Chromosome"/>
</dbReference>
<keyword evidence="5" id="KW-0119">Carbohydrate metabolism</keyword>
<evidence type="ECO:0000256" key="2">
    <source>
        <dbReference type="ARBA" id="ARBA00022723"/>
    </source>
</evidence>
<evidence type="ECO:0000256" key="5">
    <source>
        <dbReference type="ARBA" id="ARBA00023277"/>
    </source>
</evidence>
<dbReference type="PANTHER" id="PTHR31609:SF1">
    <property type="entry name" value="CARBOHYDRATE DEACETYLASE"/>
    <property type="match status" value="1"/>
</dbReference>
<dbReference type="SUPFAM" id="SSF88713">
    <property type="entry name" value="Glycoside hydrolase/deacetylase"/>
    <property type="match status" value="1"/>
</dbReference>
<dbReference type="AlphaFoldDB" id="A9IF30"/>
<dbReference type="EMBL" id="AM902716">
    <property type="protein sequence ID" value="CAP44950.1"/>
    <property type="molecule type" value="Genomic_DNA"/>
</dbReference>
<keyword evidence="3" id="KW-0378">Hydrolase</keyword>
<organism evidence="6 7">
    <name type="scientific">Bordetella petrii (strain ATCC BAA-461 / DSM 12804 / CCUG 43448 / CIP 107267 / Se-1111R)</name>
    <dbReference type="NCBI Taxonomy" id="340100"/>
    <lineage>
        <taxon>Bacteria</taxon>
        <taxon>Pseudomonadati</taxon>
        <taxon>Pseudomonadota</taxon>
        <taxon>Betaproteobacteria</taxon>
        <taxon>Burkholderiales</taxon>
        <taxon>Alcaligenaceae</taxon>
        <taxon>Bordetella</taxon>
    </lineage>
</organism>
<evidence type="ECO:0000256" key="1">
    <source>
        <dbReference type="ARBA" id="ARBA00001946"/>
    </source>
</evidence>
<dbReference type="GO" id="GO:0019213">
    <property type="term" value="F:deacetylase activity"/>
    <property type="evidence" value="ECO:0007669"/>
    <property type="project" value="TreeGrafter"/>
</dbReference>
<evidence type="ECO:0000256" key="4">
    <source>
        <dbReference type="ARBA" id="ARBA00022842"/>
    </source>
</evidence>
<reference evidence="6 7" key="1">
    <citation type="journal article" date="2008" name="BMC Genomics">
        <title>The missing link: Bordetella petrii is endowed with both the metabolic versatility of environmental bacteria and virulence traits of pathogenic Bordetellae.</title>
        <authorList>
            <person name="Gross R."/>
            <person name="Guzman C.A."/>
            <person name="Sebaihia M."/>
            <person name="Martins Dos Santos V.A."/>
            <person name="Pieper D.H."/>
            <person name="Koebnik R."/>
            <person name="Lechner M."/>
            <person name="Bartels D."/>
            <person name="Buhrmester J."/>
            <person name="Choudhuri J.V."/>
            <person name="Ebensen T."/>
            <person name="Gaigalat L."/>
            <person name="Herrmann S."/>
            <person name="Khachane A.N."/>
            <person name="Larisch C."/>
            <person name="Link S."/>
            <person name="Linke B."/>
            <person name="Meyer F."/>
            <person name="Mormann S."/>
            <person name="Nakunst D."/>
            <person name="Rueckert C."/>
            <person name="Schneiker-Bekel S."/>
            <person name="Schulze K."/>
            <person name="Vorhoelter F.J."/>
            <person name="Yevsa T."/>
            <person name="Engle J.T."/>
            <person name="Goldman W.E."/>
            <person name="Puehler A."/>
            <person name="Goebel U.B."/>
            <person name="Goesmann A."/>
            <person name="Bloecker H."/>
            <person name="Kaiser O."/>
            <person name="Martinez-Arias R."/>
        </authorList>
    </citation>
    <scope>NUCLEOTIDE SEQUENCE [LARGE SCALE GENOMIC DNA]</scope>
    <source>
        <strain evidence="7">ATCC BAA-461 / DSM 12804 / CCUG 43448 / CIP 107267 / Se-1111R</strain>
    </source>
</reference>
<evidence type="ECO:0000313" key="7">
    <source>
        <dbReference type="Proteomes" id="UP000001225"/>
    </source>
</evidence>
<accession>A9IF30</accession>
<keyword evidence="7" id="KW-1185">Reference proteome</keyword>
<protein>
    <recommendedName>
        <fullName evidence="8">ChbG/HpnK family deacetylase</fullName>
    </recommendedName>
</protein>
<dbReference type="GO" id="GO:0005975">
    <property type="term" value="P:carbohydrate metabolic process"/>
    <property type="evidence" value="ECO:0007669"/>
    <property type="project" value="InterPro"/>
</dbReference>
<dbReference type="eggNOG" id="COG3394">
    <property type="taxonomic scope" value="Bacteria"/>
</dbReference>
<evidence type="ECO:0000256" key="3">
    <source>
        <dbReference type="ARBA" id="ARBA00022801"/>
    </source>
</evidence>
<keyword evidence="2" id="KW-0479">Metal-binding</keyword>
<dbReference type="Pfam" id="PF04794">
    <property type="entry name" value="YdjC"/>
    <property type="match status" value="1"/>
</dbReference>
<sequence>MALRTLIGRVYSGRLERAWVDNQLLRQFDTFEKTLGRPPDYIDGHQHVHQLPGVLPRLLCILRERYRGRRKPWLRYTAPGLLTGIPILDSAKAHLIGALGADEVARAARCEGWPINRRMLGIYRFQGGERRYARLLHHWLNNARDGDLLICHPGLPIADDMSAAQRLAEYEVLARPELGDWMRLSGVRIAKRPIR</sequence>
<evidence type="ECO:0000313" key="6">
    <source>
        <dbReference type="EMBL" id="CAP44950.1"/>
    </source>
</evidence>
<dbReference type="STRING" id="94624.Bpet4599"/>
<name>A9IF30_BORPD</name>
<dbReference type="GO" id="GO:0046872">
    <property type="term" value="F:metal ion binding"/>
    <property type="evidence" value="ECO:0007669"/>
    <property type="project" value="UniProtKB-KW"/>
</dbReference>
<gene>
    <name evidence="6" type="ordered locus">Bpet4599</name>
</gene>
<dbReference type="GO" id="GO:0016787">
    <property type="term" value="F:hydrolase activity"/>
    <property type="evidence" value="ECO:0007669"/>
    <property type="project" value="UniProtKB-KW"/>
</dbReference>
<dbReference type="KEGG" id="bpt:Bpet4599"/>
<dbReference type="InterPro" id="IPR006879">
    <property type="entry name" value="YdjC-like"/>
</dbReference>
<keyword evidence="4" id="KW-0460">Magnesium</keyword>
<dbReference type="Gene3D" id="3.20.20.370">
    <property type="entry name" value="Glycoside hydrolase/deacetylase"/>
    <property type="match status" value="1"/>
</dbReference>
<dbReference type="InterPro" id="IPR011330">
    <property type="entry name" value="Glyco_hydro/deAcase_b/a-brl"/>
</dbReference>
<proteinExistence type="predicted"/>